<proteinExistence type="inferred from homology"/>
<protein>
    <recommendedName>
        <fullName evidence="5">NlpC/P60 domain-containing protein</fullName>
    </recommendedName>
</protein>
<evidence type="ECO:0000256" key="2">
    <source>
        <dbReference type="ARBA" id="ARBA00022670"/>
    </source>
</evidence>
<reference evidence="6 7" key="1">
    <citation type="journal article" date="2017" name="Genome Announc.">
        <title>Complete Genome Sequences of Two Acetylene-Fermenting Pelobacter acetylenicus Strains.</title>
        <authorList>
            <person name="Sutton J.M."/>
            <person name="Baesman S.M."/>
            <person name="Fierst J.L."/>
            <person name="Poret-Peterson A.T."/>
            <person name="Oremland R.S."/>
            <person name="Dunlap D.S."/>
            <person name="Akob D.M."/>
        </authorList>
    </citation>
    <scope>NUCLEOTIDE SEQUENCE [LARGE SCALE GENOMIC DNA]</scope>
    <source>
        <strain evidence="6 7">DSM 3247</strain>
    </source>
</reference>
<dbReference type="SUPFAM" id="SSF54001">
    <property type="entry name" value="Cysteine proteinases"/>
    <property type="match status" value="1"/>
</dbReference>
<name>A0A1L3GGQ7_SYNAC</name>
<dbReference type="Pfam" id="PF12912">
    <property type="entry name" value="N_NLPC_P60"/>
    <property type="match status" value="1"/>
</dbReference>
<sequence length="453" mass="50185">MRGLFGESIICWRLRMLAASIAALLLAACSPVAKERRLGDLLFFPQHLSAYVQADTAHRPLLPTDRQERMQLGFRRRFLAPWQPGWSKWQGKDFFAIGKWLLDAPVYGSNREPLPMSLRRQWLFLCDEQAFPSADYPAITVHAANLRGVPARQPVFYNPALPGEGFPFDYLQYSSLPAGTPVRVRHRSADGCWLLVETEAMFGWIPAPDVAPVDEACIDMYAAAPWRVVIADGVPLRDEYGEVLAVASLGSVWPQAQPGQVLVPVRGEGGRAELRSAGLREVDGPVFPLSLTPASIADLGERLLGNPYDWGGQFGSRDCSATLRDLFACFGLYLPRNSAAQARQGVRLELASLTATEKASVIRLRAVPWLTLVHMPGHIMLYVGEFNGQPAFLHTLWGLRIRERGGVEGRYPVGRTVITGWRPGDELDSLLRPEGVLLNRIQTLVLLDQEAGE</sequence>
<keyword evidence="7" id="KW-1185">Reference proteome</keyword>
<evidence type="ECO:0000313" key="7">
    <source>
        <dbReference type="Proteomes" id="UP000182264"/>
    </source>
</evidence>
<dbReference type="KEGG" id="pace:A6070_02930"/>
<evidence type="ECO:0000256" key="4">
    <source>
        <dbReference type="ARBA" id="ARBA00022807"/>
    </source>
</evidence>
<keyword evidence="4" id="KW-0788">Thiol protease</keyword>
<gene>
    <name evidence="6" type="ORF">A7E75_08955</name>
</gene>
<dbReference type="GO" id="GO:0006508">
    <property type="term" value="P:proteolysis"/>
    <property type="evidence" value="ECO:0007669"/>
    <property type="project" value="UniProtKB-KW"/>
</dbReference>
<dbReference type="InterPro" id="IPR000064">
    <property type="entry name" value="NLP_P60_dom"/>
</dbReference>
<dbReference type="PROSITE" id="PS51935">
    <property type="entry name" value="NLPC_P60"/>
    <property type="match status" value="1"/>
</dbReference>
<dbReference type="AlphaFoldDB" id="A0A1L3GGQ7"/>
<dbReference type="Pfam" id="PF00877">
    <property type="entry name" value="NLPC_P60"/>
    <property type="match status" value="1"/>
</dbReference>
<dbReference type="InterPro" id="IPR039439">
    <property type="entry name" value="SH3b1_dom"/>
</dbReference>
<dbReference type="GO" id="GO:0008234">
    <property type="term" value="F:cysteine-type peptidase activity"/>
    <property type="evidence" value="ECO:0007669"/>
    <property type="project" value="UniProtKB-KW"/>
</dbReference>
<accession>A0A1L3GGQ7</accession>
<dbReference type="Proteomes" id="UP000182264">
    <property type="component" value="Chromosome"/>
</dbReference>
<dbReference type="InterPro" id="IPR038765">
    <property type="entry name" value="Papain-like_cys_pep_sf"/>
</dbReference>
<comment type="similarity">
    <text evidence="1">Belongs to the peptidase C40 family.</text>
</comment>
<dbReference type="InterPro" id="IPR027017">
    <property type="entry name" value="P60_peptidase_YkfC"/>
</dbReference>
<dbReference type="EMBL" id="CP015518">
    <property type="protein sequence ID" value="APG25134.1"/>
    <property type="molecule type" value="Genomic_DNA"/>
</dbReference>
<keyword evidence="2" id="KW-0645">Protease</keyword>
<evidence type="ECO:0000256" key="3">
    <source>
        <dbReference type="ARBA" id="ARBA00022801"/>
    </source>
</evidence>
<dbReference type="Gene3D" id="3.90.1720.10">
    <property type="entry name" value="endopeptidase domain like (from Nostoc punctiforme)"/>
    <property type="match status" value="1"/>
</dbReference>
<evidence type="ECO:0000259" key="5">
    <source>
        <dbReference type="PROSITE" id="PS51935"/>
    </source>
</evidence>
<dbReference type="PROSITE" id="PS51257">
    <property type="entry name" value="PROKAR_LIPOPROTEIN"/>
    <property type="match status" value="1"/>
</dbReference>
<organism evidence="6 7">
    <name type="scientific">Syntrophotalea acetylenica</name>
    <name type="common">Pelobacter acetylenicus</name>
    <dbReference type="NCBI Taxonomy" id="29542"/>
    <lineage>
        <taxon>Bacteria</taxon>
        <taxon>Pseudomonadati</taxon>
        <taxon>Thermodesulfobacteriota</taxon>
        <taxon>Desulfuromonadia</taxon>
        <taxon>Desulfuromonadales</taxon>
        <taxon>Syntrophotaleaceae</taxon>
        <taxon>Syntrophotalea</taxon>
    </lineage>
</organism>
<dbReference type="PIRSF" id="PIRSF019015">
    <property type="entry name" value="P60_peptidase_YkfC"/>
    <property type="match status" value="1"/>
</dbReference>
<evidence type="ECO:0000313" key="6">
    <source>
        <dbReference type="EMBL" id="APG25134.1"/>
    </source>
</evidence>
<keyword evidence="3" id="KW-0378">Hydrolase</keyword>
<feature type="domain" description="NlpC/P60" evidence="5">
    <location>
        <begin position="290"/>
        <end position="419"/>
    </location>
</feature>
<evidence type="ECO:0000256" key="1">
    <source>
        <dbReference type="ARBA" id="ARBA00007074"/>
    </source>
</evidence>
<dbReference type="Pfam" id="PF12913">
    <property type="entry name" value="SH3_6"/>
    <property type="match status" value="1"/>
</dbReference>
<dbReference type="STRING" id="29542.A6070_02930"/>
<dbReference type="InterPro" id="IPR025606">
    <property type="entry name" value="NLPC/P60_N_dom"/>
</dbReference>